<dbReference type="PANTHER" id="PTHR47366">
    <property type="entry name" value="TWO-ON-TWO HEMOGLOBIN-3"/>
    <property type="match status" value="1"/>
</dbReference>
<comment type="caution">
    <text evidence="7">The sequence shown here is derived from an EMBL/GenBank/DDBJ whole genome shotgun (WGS) entry which is preliminary data.</text>
</comment>
<dbReference type="GO" id="GO:0046872">
    <property type="term" value="F:metal ion binding"/>
    <property type="evidence" value="ECO:0007669"/>
    <property type="project" value="UniProtKB-KW"/>
</dbReference>
<keyword evidence="4" id="KW-0479">Metal-binding</keyword>
<dbReference type="InterPro" id="IPR044203">
    <property type="entry name" value="GlbO/GLB3-like"/>
</dbReference>
<dbReference type="OrthoDB" id="9790913at2"/>
<dbReference type="InterPro" id="IPR001486">
    <property type="entry name" value="Hemoglobin_trunc"/>
</dbReference>
<evidence type="ECO:0000256" key="5">
    <source>
        <dbReference type="ARBA" id="ARBA00023004"/>
    </source>
</evidence>
<dbReference type="GO" id="GO:0005344">
    <property type="term" value="F:oxygen carrier activity"/>
    <property type="evidence" value="ECO:0007669"/>
    <property type="project" value="InterPro"/>
</dbReference>
<reference evidence="7 8" key="1">
    <citation type="submission" date="2018-05" db="EMBL/GenBank/DDBJ databases">
        <title>Genomic analysis of Gracilibacillus dipsosauri DD1 reveals novel features of a salt-tolerant amylase.</title>
        <authorList>
            <person name="Deutch C.E."/>
            <person name="Yang S."/>
        </authorList>
    </citation>
    <scope>NUCLEOTIDE SEQUENCE [LARGE SCALE GENOMIC DNA]</scope>
    <source>
        <strain evidence="7 8">DD1</strain>
    </source>
</reference>
<dbReference type="GO" id="GO:0019825">
    <property type="term" value="F:oxygen binding"/>
    <property type="evidence" value="ECO:0007669"/>
    <property type="project" value="InterPro"/>
</dbReference>
<keyword evidence="3" id="KW-0349">Heme</keyword>
<dbReference type="Proteomes" id="UP000245624">
    <property type="component" value="Unassembled WGS sequence"/>
</dbReference>
<dbReference type="SUPFAM" id="SSF46458">
    <property type="entry name" value="Globin-like"/>
    <property type="match status" value="1"/>
</dbReference>
<proteinExistence type="inferred from homology"/>
<evidence type="ECO:0000256" key="6">
    <source>
        <dbReference type="ARBA" id="ARBA00034496"/>
    </source>
</evidence>
<evidence type="ECO:0000313" key="7">
    <source>
        <dbReference type="EMBL" id="PWU67707.1"/>
    </source>
</evidence>
<keyword evidence="8" id="KW-1185">Reference proteome</keyword>
<dbReference type="FunFam" id="1.10.490.10:FF:000004">
    <property type="entry name" value="Group 2 hemoglobin yjbI"/>
    <property type="match status" value="1"/>
</dbReference>
<keyword evidence="5" id="KW-0408">Iron</keyword>
<keyword evidence="2" id="KW-0813">Transport</keyword>
<name>A0A317KW49_9BACI</name>
<dbReference type="Gene3D" id="1.10.490.10">
    <property type="entry name" value="Globins"/>
    <property type="match status" value="1"/>
</dbReference>
<evidence type="ECO:0000256" key="3">
    <source>
        <dbReference type="ARBA" id="ARBA00022617"/>
    </source>
</evidence>
<dbReference type="InterPro" id="IPR012292">
    <property type="entry name" value="Globin/Proto"/>
</dbReference>
<dbReference type="Pfam" id="PF01152">
    <property type="entry name" value="Bac_globin"/>
    <property type="match status" value="1"/>
</dbReference>
<accession>A0A317KW49</accession>
<dbReference type="EMBL" id="QGTD01000013">
    <property type="protein sequence ID" value="PWU67707.1"/>
    <property type="molecule type" value="Genomic_DNA"/>
</dbReference>
<evidence type="ECO:0000256" key="4">
    <source>
        <dbReference type="ARBA" id="ARBA00022723"/>
    </source>
</evidence>
<sequence length="135" mass="15542">MKEASSIFEAIGGQAKINELVDAFYARVQKHPDLIPIFPNNFTEIARKQKQFLTQFFGGPPLYIQEHGHPMMKRRHAPFPITPTRRDAWLTCMEGALEEAQIEEPFRSAMFDRLILTANHMMNTPEPEKEKGESL</sequence>
<dbReference type="InterPro" id="IPR009050">
    <property type="entry name" value="Globin-like_sf"/>
</dbReference>
<evidence type="ECO:0000256" key="2">
    <source>
        <dbReference type="ARBA" id="ARBA00022448"/>
    </source>
</evidence>
<evidence type="ECO:0000313" key="8">
    <source>
        <dbReference type="Proteomes" id="UP000245624"/>
    </source>
</evidence>
<evidence type="ECO:0000256" key="1">
    <source>
        <dbReference type="ARBA" id="ARBA00001971"/>
    </source>
</evidence>
<comment type="cofactor">
    <cofactor evidence="1">
        <name>heme</name>
        <dbReference type="ChEBI" id="CHEBI:30413"/>
    </cofactor>
</comment>
<dbReference type="GO" id="GO:0020037">
    <property type="term" value="F:heme binding"/>
    <property type="evidence" value="ECO:0007669"/>
    <property type="project" value="InterPro"/>
</dbReference>
<dbReference type="PANTHER" id="PTHR47366:SF1">
    <property type="entry name" value="TWO-ON-TWO HEMOGLOBIN-3"/>
    <property type="match status" value="1"/>
</dbReference>
<comment type="similarity">
    <text evidence="6">Belongs to the truncated hemoglobin family. Group II subfamily.</text>
</comment>
<gene>
    <name evidence="7" type="ORF">DLJ74_14735</name>
</gene>
<protein>
    <submittedName>
        <fullName evidence="7">Globin</fullName>
    </submittedName>
</protein>
<dbReference type="RefSeq" id="WP_054788643.1">
    <property type="nucleotide sequence ID" value="NZ_JAJUIE010000021.1"/>
</dbReference>
<organism evidence="7 8">
    <name type="scientific">Gracilibacillus dipsosauri</name>
    <dbReference type="NCBI Taxonomy" id="178340"/>
    <lineage>
        <taxon>Bacteria</taxon>
        <taxon>Bacillati</taxon>
        <taxon>Bacillota</taxon>
        <taxon>Bacilli</taxon>
        <taxon>Bacillales</taxon>
        <taxon>Bacillaceae</taxon>
        <taxon>Gracilibacillus</taxon>
    </lineage>
</organism>
<dbReference type="AlphaFoldDB" id="A0A317KW49"/>